<dbReference type="AlphaFoldDB" id="D8U7N5"/>
<dbReference type="Proteomes" id="UP000001058">
    <property type="component" value="Unassembled WGS sequence"/>
</dbReference>
<dbReference type="GeneID" id="9626172"/>
<evidence type="ECO:0000256" key="4">
    <source>
        <dbReference type="PROSITE-ProRule" id="PRU00175"/>
    </source>
</evidence>
<dbReference type="OrthoDB" id="547837at2759"/>
<gene>
    <name evidence="8" type="ORF">VOLCADRAFT_95510</name>
</gene>
<dbReference type="GO" id="GO:0043161">
    <property type="term" value="P:proteasome-mediated ubiquitin-dependent protein catabolic process"/>
    <property type="evidence" value="ECO:0007669"/>
    <property type="project" value="TreeGrafter"/>
</dbReference>
<feature type="region of interest" description="Disordered" evidence="6">
    <location>
        <begin position="380"/>
        <end position="421"/>
    </location>
</feature>
<dbReference type="GO" id="GO:0061630">
    <property type="term" value="F:ubiquitin protein ligase activity"/>
    <property type="evidence" value="ECO:0007669"/>
    <property type="project" value="TreeGrafter"/>
</dbReference>
<keyword evidence="2 4" id="KW-0863">Zinc-finger</keyword>
<keyword evidence="5" id="KW-0175">Coiled coil</keyword>
<dbReference type="RefSeq" id="XP_002954692.1">
    <property type="nucleotide sequence ID" value="XM_002954646.1"/>
</dbReference>
<keyword evidence="9" id="KW-1185">Reference proteome</keyword>
<dbReference type="PANTHER" id="PTHR22763">
    <property type="entry name" value="RING ZINC FINGER PROTEIN"/>
    <property type="match status" value="1"/>
</dbReference>
<evidence type="ECO:0000313" key="9">
    <source>
        <dbReference type="Proteomes" id="UP000001058"/>
    </source>
</evidence>
<evidence type="ECO:0000256" key="2">
    <source>
        <dbReference type="ARBA" id="ARBA00022771"/>
    </source>
</evidence>
<evidence type="ECO:0000313" key="8">
    <source>
        <dbReference type="EMBL" id="EFJ44333.1"/>
    </source>
</evidence>
<dbReference type="InParanoid" id="D8U7N5"/>
<feature type="compositionally biased region" description="Gly residues" evidence="6">
    <location>
        <begin position="573"/>
        <end position="594"/>
    </location>
</feature>
<accession>D8U7N5</accession>
<feature type="coiled-coil region" evidence="5">
    <location>
        <begin position="113"/>
        <end position="158"/>
    </location>
</feature>
<keyword evidence="3" id="KW-0862">Zinc</keyword>
<feature type="compositionally biased region" description="Acidic residues" evidence="6">
    <location>
        <begin position="411"/>
        <end position="421"/>
    </location>
</feature>
<dbReference type="CDD" id="cd16448">
    <property type="entry name" value="RING-H2"/>
    <property type="match status" value="1"/>
</dbReference>
<feature type="coiled-coil region" evidence="5">
    <location>
        <begin position="221"/>
        <end position="248"/>
    </location>
</feature>
<dbReference type="SUPFAM" id="SSF57850">
    <property type="entry name" value="RING/U-box"/>
    <property type="match status" value="1"/>
</dbReference>
<dbReference type="InterPro" id="IPR013083">
    <property type="entry name" value="Znf_RING/FYVE/PHD"/>
</dbReference>
<dbReference type="EMBL" id="GL378365">
    <property type="protein sequence ID" value="EFJ44333.1"/>
    <property type="molecule type" value="Genomic_DNA"/>
</dbReference>
<feature type="compositionally biased region" description="Polar residues" evidence="6">
    <location>
        <begin position="611"/>
        <end position="625"/>
    </location>
</feature>
<sequence>MDGGELLELHCPICYGEQGESGYSTLVCGHIFHEKCLSQSLRLRKECPSCRCPARPLDTGRRDANSQPKCPCKTGQPLRLFHLQRPRSGADATSTPGHLSVGAVGSAVDSAILAAVEQRAAQRESRLREALQEERERAATLEAQLEAQLADIAKTQARVRFGVGGVCLGPSFMVLGPIAMGCTEHMKVQSGIVPVLLFGGEKAERRKQRLAAQERDHKLATARLSEDKSRLEARERELAEELTRVRQALHGTRMDLEKARAAVYERDDAVMRLKREVAMQRARAGGSAALQPRELAELLGERKEDWQAVYSMKVEELRRAGEVAAELRAEVTRARTDADSAVAAERLAGAERVKAVAQERDDAKRELMELEQQLRVHELGCGPESRPGVTDVRRNGTSAAGEDVGGTAAVDDNDDDDGDEGDLEALALEAIGYFGSEEDEDDDDDGLEEVEGKKVRRAGGAEARDAAPHGRSGSAAGDSGADGGGGDNLADHNTPYDTVTAGDEAPPSKRQRHDGGGSSSDGAAVQEHGSGELIDDSEPVPLLPRAFSGLFAGPSSARPGSRTVQQQQQQQQQGGGAARWSGGWRGGASGGGSGSSLLGEGPDGRGGTSRFPLTSSFGHNNSTRKVTSGKTAGRGGGGGVVDEKEKVVTARTRLGTTSCTSGPEPRVVPLGGAEAARRAAVLAALRIHAGAVQVEGGLVAAVTQGTHALDKGTPKSF</sequence>
<name>D8U7N5_VOLCA</name>
<feature type="domain" description="RING-type" evidence="7">
    <location>
        <begin position="11"/>
        <end position="51"/>
    </location>
</feature>
<dbReference type="PROSITE" id="PS50089">
    <property type="entry name" value="ZF_RING_2"/>
    <property type="match status" value="1"/>
</dbReference>
<protein>
    <recommendedName>
        <fullName evidence="7">RING-type domain-containing protein</fullName>
    </recommendedName>
</protein>
<feature type="region of interest" description="Disordered" evidence="6">
    <location>
        <begin position="434"/>
        <end position="642"/>
    </location>
</feature>
<dbReference type="Gene3D" id="3.30.40.10">
    <property type="entry name" value="Zinc/RING finger domain, C3HC4 (zinc finger)"/>
    <property type="match status" value="1"/>
</dbReference>
<proteinExistence type="predicted"/>
<evidence type="ECO:0000256" key="5">
    <source>
        <dbReference type="SAM" id="Coils"/>
    </source>
</evidence>
<dbReference type="SMART" id="SM00184">
    <property type="entry name" value="RING"/>
    <property type="match status" value="1"/>
</dbReference>
<feature type="coiled-coil region" evidence="5">
    <location>
        <begin position="353"/>
        <end position="380"/>
    </location>
</feature>
<organism evidence="9">
    <name type="scientific">Volvox carteri f. nagariensis</name>
    <dbReference type="NCBI Taxonomy" id="3068"/>
    <lineage>
        <taxon>Eukaryota</taxon>
        <taxon>Viridiplantae</taxon>
        <taxon>Chlorophyta</taxon>
        <taxon>core chlorophytes</taxon>
        <taxon>Chlorophyceae</taxon>
        <taxon>CS clade</taxon>
        <taxon>Chlamydomonadales</taxon>
        <taxon>Volvocaceae</taxon>
        <taxon>Volvox</taxon>
    </lineage>
</organism>
<evidence type="ECO:0000256" key="1">
    <source>
        <dbReference type="ARBA" id="ARBA00022723"/>
    </source>
</evidence>
<dbReference type="PANTHER" id="PTHR22763:SF192">
    <property type="entry name" value="RING-TYPE DOMAIN-CONTAINING PROTEIN"/>
    <property type="match status" value="1"/>
</dbReference>
<dbReference type="Pfam" id="PF13639">
    <property type="entry name" value="zf-RING_2"/>
    <property type="match status" value="1"/>
</dbReference>
<dbReference type="InterPro" id="IPR050731">
    <property type="entry name" value="HRD1_E3_ubiq-ligases"/>
</dbReference>
<feature type="compositionally biased region" description="Acidic residues" evidence="6">
    <location>
        <begin position="436"/>
        <end position="449"/>
    </location>
</feature>
<evidence type="ECO:0000256" key="6">
    <source>
        <dbReference type="SAM" id="MobiDB-lite"/>
    </source>
</evidence>
<dbReference type="InterPro" id="IPR001841">
    <property type="entry name" value="Znf_RING"/>
</dbReference>
<dbReference type="GO" id="GO:0008270">
    <property type="term" value="F:zinc ion binding"/>
    <property type="evidence" value="ECO:0007669"/>
    <property type="project" value="UniProtKB-KW"/>
</dbReference>
<dbReference type="STRING" id="3068.D8U7N5"/>
<reference evidence="8 9" key="1">
    <citation type="journal article" date="2010" name="Science">
        <title>Genomic analysis of organismal complexity in the multicellular green alga Volvox carteri.</title>
        <authorList>
            <person name="Prochnik S.E."/>
            <person name="Umen J."/>
            <person name="Nedelcu A.M."/>
            <person name="Hallmann A."/>
            <person name="Miller S.M."/>
            <person name="Nishii I."/>
            <person name="Ferris P."/>
            <person name="Kuo A."/>
            <person name="Mitros T."/>
            <person name="Fritz-Laylin L.K."/>
            <person name="Hellsten U."/>
            <person name="Chapman J."/>
            <person name="Simakov O."/>
            <person name="Rensing S.A."/>
            <person name="Terry A."/>
            <person name="Pangilinan J."/>
            <person name="Kapitonov V."/>
            <person name="Jurka J."/>
            <person name="Salamov A."/>
            <person name="Shapiro H."/>
            <person name="Schmutz J."/>
            <person name="Grimwood J."/>
            <person name="Lindquist E."/>
            <person name="Lucas S."/>
            <person name="Grigoriev I.V."/>
            <person name="Schmitt R."/>
            <person name="Kirk D."/>
            <person name="Rokhsar D.S."/>
        </authorList>
    </citation>
    <scope>NUCLEOTIDE SEQUENCE [LARGE SCALE GENOMIC DNA]</scope>
    <source>
        <strain evidence="9">f. Nagariensis / Eve</strain>
    </source>
</reference>
<dbReference type="GO" id="GO:0012505">
    <property type="term" value="C:endomembrane system"/>
    <property type="evidence" value="ECO:0007669"/>
    <property type="project" value="TreeGrafter"/>
</dbReference>
<keyword evidence="1" id="KW-0479">Metal-binding</keyword>
<evidence type="ECO:0000259" key="7">
    <source>
        <dbReference type="PROSITE" id="PS50089"/>
    </source>
</evidence>
<evidence type="ECO:0000256" key="3">
    <source>
        <dbReference type="ARBA" id="ARBA00022833"/>
    </source>
</evidence>
<dbReference type="KEGG" id="vcn:VOLCADRAFT_95510"/>